<name>A0A106BV08_THIDE</name>
<evidence type="ECO:0000256" key="1">
    <source>
        <dbReference type="SAM" id="MobiDB-lite"/>
    </source>
</evidence>
<dbReference type="Proteomes" id="UP000064243">
    <property type="component" value="Unassembled WGS sequence"/>
</dbReference>
<dbReference type="EMBL" id="LDUG01000007">
    <property type="protein sequence ID" value="KVW99113.1"/>
    <property type="molecule type" value="Genomic_DNA"/>
</dbReference>
<evidence type="ECO:0000313" key="3">
    <source>
        <dbReference type="Proteomes" id="UP000064243"/>
    </source>
</evidence>
<reference evidence="2 3" key="1">
    <citation type="journal article" date="2015" name="Appl. Environ. Microbiol.">
        <title>Aerobic and Anaerobic Thiosulfate Oxidation by a Cold-Adapted, Subglacial Chemoautotroph.</title>
        <authorList>
            <person name="Harrold Z.R."/>
            <person name="Skidmore M.L."/>
            <person name="Hamilton T.L."/>
            <person name="Desch L."/>
            <person name="Amada K."/>
            <person name="van Gelder W."/>
            <person name="Glover K."/>
            <person name="Roden E.E."/>
            <person name="Boyd E.S."/>
        </authorList>
    </citation>
    <scope>NUCLEOTIDE SEQUENCE [LARGE SCALE GENOMIC DNA]</scope>
    <source>
        <strain evidence="2 3">RG</strain>
    </source>
</reference>
<evidence type="ECO:0000313" key="2">
    <source>
        <dbReference type="EMBL" id="KVW99113.1"/>
    </source>
</evidence>
<feature type="region of interest" description="Disordered" evidence="1">
    <location>
        <begin position="1"/>
        <end position="24"/>
    </location>
</feature>
<gene>
    <name evidence="2" type="ORF">ABW22_02435</name>
</gene>
<keyword evidence="3" id="KW-1185">Reference proteome</keyword>
<accession>A0A106BV08</accession>
<sequence>MSEMAAFLREAMQPDGDPTGALGIEFGRSLGEEISHTDAAPNTRFNPAVTFANAPKHPSLAAISKP</sequence>
<organism evidence="2 3">
    <name type="scientific">Thiobacillus denitrificans</name>
    <dbReference type="NCBI Taxonomy" id="36861"/>
    <lineage>
        <taxon>Bacteria</taxon>
        <taxon>Pseudomonadati</taxon>
        <taxon>Pseudomonadota</taxon>
        <taxon>Betaproteobacteria</taxon>
        <taxon>Nitrosomonadales</taxon>
        <taxon>Thiobacillaceae</taxon>
        <taxon>Thiobacillus</taxon>
    </lineage>
</organism>
<dbReference type="AlphaFoldDB" id="A0A106BV08"/>
<comment type="caution">
    <text evidence="2">The sequence shown here is derived from an EMBL/GenBank/DDBJ whole genome shotgun (WGS) entry which is preliminary data.</text>
</comment>
<protein>
    <submittedName>
        <fullName evidence="2">Uncharacterized protein</fullName>
    </submittedName>
</protein>
<dbReference type="PATRIC" id="fig|36861.3.peg.3333"/>
<proteinExistence type="predicted"/>